<name>A0ABS3Y447_9ACTN</name>
<sequence>MSPTADGAGRAAFGGGRGGEWLLGVDSGGSGLRVALARQHQDAPTEGPKSPGEGSGAPPGPSGPPQLVGVVTCPEPVRTGPAGIDAAHMAEQLVPAVRSLLADAGTGTEQGSAAQIAAVCVGAAGMATLGDQLRAELPGVLAEAFGVRRLALAADAVTAYAGALGERPGAVVAAGTGMIAMGTDLASWRRADGWGHLLGDCGSGAWIGRAGLEAALRAFDGRAGGSAALRGRAEAVFGAPLSALPGRLYPRADRAAVVASFAPEVARCAEEDPVAAGIVRAAAREIAAAAVAVCPGGGTPSGAAEGSAASPAGKPAHDGVRVAFTGGLFRIGEVLTRPLRAELVERLPAAQVVEAAGGPLDGALLVAARLAAGGLALPSDPALLSVVAQDGRGTAA</sequence>
<proteinExistence type="predicted"/>
<dbReference type="InterPro" id="IPR052519">
    <property type="entry name" value="Euk-type_GlcNAc_Kinase"/>
</dbReference>
<comment type="caution">
    <text evidence="3">The sequence shown here is derived from an EMBL/GenBank/DDBJ whole genome shotgun (WGS) entry which is preliminary data.</text>
</comment>
<evidence type="ECO:0000313" key="4">
    <source>
        <dbReference type="Proteomes" id="UP000721954"/>
    </source>
</evidence>
<organism evidence="3 4">
    <name type="scientific">Streptomyces smyrnaeus</name>
    <dbReference type="NCBI Taxonomy" id="1387713"/>
    <lineage>
        <taxon>Bacteria</taxon>
        <taxon>Bacillati</taxon>
        <taxon>Actinomycetota</taxon>
        <taxon>Actinomycetes</taxon>
        <taxon>Kitasatosporales</taxon>
        <taxon>Streptomycetaceae</taxon>
        <taxon>Streptomyces</taxon>
    </lineage>
</organism>
<feature type="compositionally biased region" description="Gly residues" evidence="1">
    <location>
        <begin position="12"/>
        <end position="31"/>
    </location>
</feature>
<evidence type="ECO:0000256" key="1">
    <source>
        <dbReference type="SAM" id="MobiDB-lite"/>
    </source>
</evidence>
<dbReference type="GeneID" id="96262654"/>
<dbReference type="PANTHER" id="PTHR43190">
    <property type="entry name" value="N-ACETYL-D-GLUCOSAMINE KINASE"/>
    <property type="match status" value="1"/>
</dbReference>
<protein>
    <submittedName>
        <fullName evidence="3">ATPase</fullName>
    </submittedName>
</protein>
<feature type="region of interest" description="Disordered" evidence="1">
    <location>
        <begin position="1"/>
        <end position="68"/>
    </location>
</feature>
<dbReference type="Proteomes" id="UP000721954">
    <property type="component" value="Unassembled WGS sequence"/>
</dbReference>
<feature type="domain" description="ATPase BadF/BadG/BcrA/BcrD type" evidence="2">
    <location>
        <begin position="23"/>
        <end position="331"/>
    </location>
</feature>
<keyword evidence="4" id="KW-1185">Reference proteome</keyword>
<gene>
    <name evidence="3" type="ORF">JW613_28945</name>
</gene>
<dbReference type="PANTHER" id="PTHR43190:SF3">
    <property type="entry name" value="N-ACETYL-D-GLUCOSAMINE KINASE"/>
    <property type="match status" value="1"/>
</dbReference>
<dbReference type="Pfam" id="PF01869">
    <property type="entry name" value="BcrAD_BadFG"/>
    <property type="match status" value="1"/>
</dbReference>
<reference evidence="3 4" key="1">
    <citation type="submission" date="2021-02" db="EMBL/GenBank/DDBJ databases">
        <title>Streptomyces spirodelae sp. nov., isolated from duckweed.</title>
        <authorList>
            <person name="Saimee Y."/>
            <person name="Duangmal K."/>
        </authorList>
    </citation>
    <scope>NUCLEOTIDE SEQUENCE [LARGE SCALE GENOMIC DNA]</scope>
    <source>
        <strain evidence="3 4">DSM 42105</strain>
    </source>
</reference>
<dbReference type="SUPFAM" id="SSF53067">
    <property type="entry name" value="Actin-like ATPase domain"/>
    <property type="match status" value="1"/>
</dbReference>
<dbReference type="InterPro" id="IPR043129">
    <property type="entry name" value="ATPase_NBD"/>
</dbReference>
<dbReference type="InterPro" id="IPR002731">
    <property type="entry name" value="ATPase_BadF"/>
</dbReference>
<accession>A0ABS3Y447</accession>
<dbReference type="Gene3D" id="3.30.420.40">
    <property type="match status" value="2"/>
</dbReference>
<dbReference type="EMBL" id="JAFFZM010000022">
    <property type="protein sequence ID" value="MBO8202283.1"/>
    <property type="molecule type" value="Genomic_DNA"/>
</dbReference>
<dbReference type="RefSeq" id="WP_209213837.1">
    <property type="nucleotide sequence ID" value="NZ_JAFFZM010000022.1"/>
</dbReference>
<evidence type="ECO:0000259" key="2">
    <source>
        <dbReference type="Pfam" id="PF01869"/>
    </source>
</evidence>
<evidence type="ECO:0000313" key="3">
    <source>
        <dbReference type="EMBL" id="MBO8202283.1"/>
    </source>
</evidence>